<evidence type="ECO:0000259" key="17">
    <source>
        <dbReference type="PROSITE" id="PS51194"/>
    </source>
</evidence>
<name>A0A2A3E853_APICC</name>
<dbReference type="Pfam" id="PF00270">
    <property type="entry name" value="DEAD"/>
    <property type="match status" value="1"/>
</dbReference>
<dbReference type="InterPro" id="IPR044728">
    <property type="entry name" value="EIF4A_DEADc"/>
</dbReference>
<evidence type="ECO:0000256" key="11">
    <source>
        <dbReference type="ARBA" id="ARBA00030297"/>
    </source>
</evidence>
<dbReference type="PROSITE" id="PS51195">
    <property type="entry name" value="Q_MOTIF"/>
    <property type="match status" value="1"/>
</dbReference>
<evidence type="ECO:0000256" key="1">
    <source>
        <dbReference type="ARBA" id="ARBA00012552"/>
    </source>
</evidence>
<dbReference type="PROSITE" id="PS51192">
    <property type="entry name" value="HELICASE_ATP_BIND_1"/>
    <property type="match status" value="1"/>
</dbReference>
<dbReference type="GO" id="GO:0003723">
    <property type="term" value="F:RNA binding"/>
    <property type="evidence" value="ECO:0007669"/>
    <property type="project" value="UniProtKB-KW"/>
</dbReference>
<evidence type="ECO:0000256" key="4">
    <source>
        <dbReference type="ARBA" id="ARBA00022801"/>
    </source>
</evidence>
<feature type="short sequence motif" description="Q motif" evidence="13">
    <location>
        <begin position="554"/>
        <end position="582"/>
    </location>
</feature>
<evidence type="ECO:0000259" key="18">
    <source>
        <dbReference type="PROSITE" id="PS51195"/>
    </source>
</evidence>
<protein>
    <recommendedName>
        <fullName evidence="10">Eukaryotic initiation factor 4A</fullName>
        <ecNumber evidence="1">3.6.4.13</ecNumber>
    </recommendedName>
    <alternativeName>
        <fullName evidence="11">ATP-dependent RNA helicase eIF4A</fullName>
    </alternativeName>
</protein>
<dbReference type="FunFam" id="3.40.50.300:FF:000089">
    <property type="entry name" value="Eukaryotic initiation factor 4A-II"/>
    <property type="match status" value="1"/>
</dbReference>
<keyword evidence="6" id="KW-0067">ATP-binding</keyword>
<dbReference type="CDD" id="cd18046">
    <property type="entry name" value="DEADc_EIF4AII_EIF4AI_DDX2"/>
    <property type="match status" value="1"/>
</dbReference>
<feature type="transmembrane region" description="Helical" evidence="15">
    <location>
        <begin position="7"/>
        <end position="28"/>
    </location>
</feature>
<keyword evidence="15" id="KW-0812">Transmembrane</keyword>
<evidence type="ECO:0000256" key="14">
    <source>
        <dbReference type="SAM" id="MobiDB-lite"/>
    </source>
</evidence>
<dbReference type="InterPro" id="IPR027417">
    <property type="entry name" value="P-loop_NTPase"/>
</dbReference>
<feature type="domain" description="Helicase ATP-binding" evidence="16">
    <location>
        <begin position="585"/>
        <end position="755"/>
    </location>
</feature>
<dbReference type="GO" id="GO:0003724">
    <property type="term" value="F:RNA helicase activity"/>
    <property type="evidence" value="ECO:0007669"/>
    <property type="project" value="UniProtKB-EC"/>
</dbReference>
<dbReference type="SMART" id="SM00487">
    <property type="entry name" value="DEXDc"/>
    <property type="match status" value="1"/>
</dbReference>
<accession>A0A2A3E853</accession>
<dbReference type="InterPro" id="IPR011545">
    <property type="entry name" value="DEAD/DEAH_box_helicase_dom"/>
</dbReference>
<dbReference type="PROSITE" id="PS51194">
    <property type="entry name" value="HELICASE_CTER"/>
    <property type="match status" value="1"/>
</dbReference>
<gene>
    <name evidence="19" type="ORF">APICC_00850</name>
</gene>
<dbReference type="Pfam" id="PF16040">
    <property type="entry name" value="APD1-4_N"/>
    <property type="match status" value="1"/>
</dbReference>
<dbReference type="InterPro" id="IPR001650">
    <property type="entry name" value="Helicase_C-like"/>
</dbReference>
<dbReference type="InterPro" id="IPR014014">
    <property type="entry name" value="RNA_helicase_DEAD_Q_motif"/>
</dbReference>
<feature type="domain" description="DEAD-box RNA helicase Q" evidence="18">
    <location>
        <begin position="554"/>
        <end position="582"/>
    </location>
</feature>
<evidence type="ECO:0000259" key="16">
    <source>
        <dbReference type="PROSITE" id="PS51192"/>
    </source>
</evidence>
<keyword evidence="15" id="KW-1133">Transmembrane helix</keyword>
<evidence type="ECO:0000256" key="5">
    <source>
        <dbReference type="ARBA" id="ARBA00022806"/>
    </source>
</evidence>
<evidence type="ECO:0000256" key="12">
    <source>
        <dbReference type="ARBA" id="ARBA00047984"/>
    </source>
</evidence>
<keyword evidence="5" id="KW-0347">Helicase</keyword>
<dbReference type="InterPro" id="IPR014001">
    <property type="entry name" value="Helicase_ATP-bd"/>
</dbReference>
<dbReference type="GO" id="GO:0003743">
    <property type="term" value="F:translation initiation factor activity"/>
    <property type="evidence" value="ECO:0007669"/>
    <property type="project" value="UniProtKB-KW"/>
</dbReference>
<dbReference type="Pfam" id="PF00271">
    <property type="entry name" value="Helicase_C"/>
    <property type="match status" value="1"/>
</dbReference>
<dbReference type="GO" id="GO:0010468">
    <property type="term" value="P:regulation of gene expression"/>
    <property type="evidence" value="ECO:0007669"/>
    <property type="project" value="UniProtKB-ARBA"/>
</dbReference>
<keyword evidence="7" id="KW-0694">RNA-binding</keyword>
<dbReference type="EMBL" id="KZ288349">
    <property type="protein sequence ID" value="PBC27386.1"/>
    <property type="molecule type" value="Genomic_DNA"/>
</dbReference>
<dbReference type="GO" id="GO:0045495">
    <property type="term" value="C:pole plasm"/>
    <property type="evidence" value="ECO:0007669"/>
    <property type="project" value="UniProtKB-ARBA"/>
</dbReference>
<evidence type="ECO:0000256" key="15">
    <source>
        <dbReference type="SAM" id="Phobius"/>
    </source>
</evidence>
<dbReference type="InterPro" id="IPR032008">
    <property type="entry name" value="APD1-4_N"/>
</dbReference>
<organism evidence="19 20">
    <name type="scientific">Apis cerana cerana</name>
    <name type="common">Oriental honeybee</name>
    <dbReference type="NCBI Taxonomy" id="94128"/>
    <lineage>
        <taxon>Eukaryota</taxon>
        <taxon>Metazoa</taxon>
        <taxon>Ecdysozoa</taxon>
        <taxon>Arthropoda</taxon>
        <taxon>Hexapoda</taxon>
        <taxon>Insecta</taxon>
        <taxon>Pterygota</taxon>
        <taxon>Neoptera</taxon>
        <taxon>Endopterygota</taxon>
        <taxon>Hymenoptera</taxon>
        <taxon>Apocrita</taxon>
        <taxon>Aculeata</taxon>
        <taxon>Apoidea</taxon>
        <taxon>Anthophila</taxon>
        <taxon>Apidae</taxon>
        <taxon>Apis</taxon>
    </lineage>
</organism>
<evidence type="ECO:0000256" key="13">
    <source>
        <dbReference type="PROSITE-ProRule" id="PRU00552"/>
    </source>
</evidence>
<keyword evidence="4" id="KW-0378">Hydrolase</keyword>
<dbReference type="GO" id="GO:0016787">
    <property type="term" value="F:hydrolase activity"/>
    <property type="evidence" value="ECO:0007669"/>
    <property type="project" value="UniProtKB-KW"/>
</dbReference>
<dbReference type="AlphaFoldDB" id="A0A2A3E853"/>
<dbReference type="PROSITE" id="PS00039">
    <property type="entry name" value="DEAD_ATP_HELICASE"/>
    <property type="match status" value="1"/>
</dbReference>
<evidence type="ECO:0000256" key="9">
    <source>
        <dbReference type="ARBA" id="ARBA00024352"/>
    </source>
</evidence>
<evidence type="ECO:0000256" key="10">
    <source>
        <dbReference type="ARBA" id="ARBA00024436"/>
    </source>
</evidence>
<comment type="catalytic activity">
    <reaction evidence="12">
        <text>ATP + H2O = ADP + phosphate + H(+)</text>
        <dbReference type="Rhea" id="RHEA:13065"/>
        <dbReference type="ChEBI" id="CHEBI:15377"/>
        <dbReference type="ChEBI" id="CHEBI:15378"/>
        <dbReference type="ChEBI" id="CHEBI:30616"/>
        <dbReference type="ChEBI" id="CHEBI:43474"/>
        <dbReference type="ChEBI" id="CHEBI:456216"/>
        <dbReference type="EC" id="3.6.4.13"/>
    </reaction>
</comment>
<evidence type="ECO:0000256" key="3">
    <source>
        <dbReference type="ARBA" id="ARBA00022741"/>
    </source>
</evidence>
<feature type="compositionally biased region" description="Polar residues" evidence="14">
    <location>
        <begin position="523"/>
        <end position="533"/>
    </location>
</feature>
<evidence type="ECO:0000256" key="8">
    <source>
        <dbReference type="ARBA" id="ARBA00022917"/>
    </source>
</evidence>
<evidence type="ECO:0000256" key="2">
    <source>
        <dbReference type="ARBA" id="ARBA00022540"/>
    </source>
</evidence>
<dbReference type="FunFam" id="3.40.50.300:FF:000031">
    <property type="entry name" value="Eukaryotic initiation factor 4A-III"/>
    <property type="match status" value="1"/>
</dbReference>
<keyword evidence="20" id="KW-1185">Reference proteome</keyword>
<dbReference type="PANTHER" id="PTHR47958">
    <property type="entry name" value="ATP-DEPENDENT RNA HELICASE DBP3"/>
    <property type="match status" value="1"/>
</dbReference>
<dbReference type="GO" id="GO:0005524">
    <property type="term" value="F:ATP binding"/>
    <property type="evidence" value="ECO:0007669"/>
    <property type="project" value="UniProtKB-KW"/>
</dbReference>
<keyword evidence="2 19" id="KW-0396">Initiation factor</keyword>
<reference evidence="19 20" key="1">
    <citation type="submission" date="2014-07" db="EMBL/GenBank/DDBJ databases">
        <title>Genomic and transcriptomic analysis on Apis cerana provide comprehensive insights into honey bee biology.</title>
        <authorList>
            <person name="Diao Q."/>
            <person name="Sun L."/>
            <person name="Zheng H."/>
            <person name="Zheng H."/>
            <person name="Xu S."/>
            <person name="Wang S."/>
            <person name="Zeng Z."/>
            <person name="Hu F."/>
            <person name="Su S."/>
            <person name="Wu J."/>
        </authorList>
    </citation>
    <scope>NUCLEOTIDE SEQUENCE [LARGE SCALE GENOMIC DNA]</scope>
    <source>
        <tissue evidence="19">Pupae without intestine</tissue>
    </source>
</reference>
<evidence type="ECO:0000256" key="6">
    <source>
        <dbReference type="ARBA" id="ARBA00022840"/>
    </source>
</evidence>
<comment type="similarity">
    <text evidence="9">Belongs to the DEAD box helicase family. eIF4A subfamily.</text>
</comment>
<feature type="domain" description="Helicase C-terminal" evidence="17">
    <location>
        <begin position="766"/>
        <end position="927"/>
    </location>
</feature>
<dbReference type="SMART" id="SM00490">
    <property type="entry name" value="HELICc"/>
    <property type="match status" value="1"/>
</dbReference>
<proteinExistence type="inferred from homology"/>
<dbReference type="Gene3D" id="3.40.50.300">
    <property type="entry name" value="P-loop containing nucleotide triphosphate hydrolases"/>
    <property type="match status" value="2"/>
</dbReference>
<dbReference type="Proteomes" id="UP000242457">
    <property type="component" value="Unassembled WGS sequence"/>
</dbReference>
<evidence type="ECO:0000256" key="7">
    <source>
        <dbReference type="ARBA" id="ARBA00022884"/>
    </source>
</evidence>
<keyword evidence="15" id="KW-0472">Membrane</keyword>
<sequence length="927" mass="106882">MHGIKRILVFCLLTTVLPILFLIIPLYLRHNFYANVAYAVTDSDILEITDGISTIFCSAHTLQMNRTFNAFQMTQKPQITSYSKHIRLKKSMILPDDTLEYWGFYLLKGASVALSVCSRFQGASILVVKGERNLRTCGMLEHHNTQILKGIFLPKAKEQVKVTFKLNTEEINSSNNITQVIYNGTLNNIEDKLLWNVTSYSGVNHISYEKNHDKKSKKLIQNENFQHYIKSMQKKNIYNTRKLRHIKKKQYKEQIKEIRRNRILQEKKKIQKNIKIKSYLKQYKNEKHNFLILKKLQRKLNLENNIEDNIKKKMIMQDKILKRRIRNQEIVKPTFLLDQGVKHGGNAGKNVTDIDHDSSVSSFETDLFKCYGGSILIAQEFAPSEQCTNVTYLLNSKHMQAVHNVVENGYYYYIFYSDNDIVSNDIYAVFDIYKPVFHYENITKSCINQTKCSFSINLLSSDRVIVEIPTKDNFEYEMNEANLLLSICHPRMEVYIIFPVAVLFFILACAFINDDQWAGDSKNGPSESDQQTYDGPPGMEPDGIIESNWDVVVDNFDEMNLKEELLRGIYAYGFEKPSAIQQRAILPCIRGHDVIAQAQSGTGKTATFSISILQQIDTTIKECQALILAPTRELAQQIQKVVIALGDFMHAECHACIGGTNVREDMRKLDQGVHIVVGTPGRVYDMISRRALRASSIKLFVLDEADEMLSRGFKDQIHDVFKLLPHEVQVILLSATMPSDVLDVSKCFMRNPIRILVKKEELTLEGIKQFFIYVEREEWKFETLCDLYDTLSITQAVIFCNTRRKVDWLTESMRTRDFTVSAMHGDMEQKERDLIMRQFRTGSSRVLITTDLLARGIDVQQVSLVINYDLPSNRENYIHRIGRGGRFGRKGVAINLVTDDDKRTLKDIEQFYNTSIEEMPMNVADLI</sequence>
<keyword evidence="8" id="KW-0648">Protein biosynthesis</keyword>
<evidence type="ECO:0000313" key="19">
    <source>
        <dbReference type="EMBL" id="PBC27386.1"/>
    </source>
</evidence>
<dbReference type="CDD" id="cd18787">
    <property type="entry name" value="SF2_C_DEAD"/>
    <property type="match status" value="1"/>
</dbReference>
<evidence type="ECO:0000313" key="20">
    <source>
        <dbReference type="Proteomes" id="UP000242457"/>
    </source>
</evidence>
<dbReference type="InterPro" id="IPR032010">
    <property type="entry name" value="APD1-4_M"/>
</dbReference>
<feature type="region of interest" description="Disordered" evidence="14">
    <location>
        <begin position="520"/>
        <end position="540"/>
    </location>
</feature>
<dbReference type="OrthoDB" id="6435218at2759"/>
<dbReference type="EC" id="3.6.4.13" evidence="1"/>
<dbReference type="SUPFAM" id="SSF52540">
    <property type="entry name" value="P-loop containing nucleoside triphosphate hydrolases"/>
    <property type="match status" value="1"/>
</dbReference>
<dbReference type="Pfam" id="PF16041">
    <property type="entry name" value="APD1-4_M"/>
    <property type="match status" value="1"/>
</dbReference>
<dbReference type="STRING" id="94128.A0A2A3E853"/>
<dbReference type="InterPro" id="IPR000629">
    <property type="entry name" value="RNA-helicase_DEAD-box_CS"/>
</dbReference>
<keyword evidence="3" id="KW-0547">Nucleotide-binding</keyword>